<dbReference type="PROSITE" id="PS50977">
    <property type="entry name" value="HTH_TETR_2"/>
    <property type="match status" value="1"/>
</dbReference>
<dbReference type="RefSeq" id="WP_208057103.1">
    <property type="nucleotide sequence ID" value="NZ_JAGEMK010000012.1"/>
</dbReference>
<proteinExistence type="predicted"/>
<feature type="DNA-binding region" description="H-T-H motif" evidence="2">
    <location>
        <begin position="48"/>
        <end position="67"/>
    </location>
</feature>
<comment type="caution">
    <text evidence="5">The sequence shown here is derived from an EMBL/GenBank/DDBJ whole genome shotgun (WGS) entry which is preliminary data.</text>
</comment>
<gene>
    <name evidence="5" type="ORF">J4G33_16540</name>
</gene>
<evidence type="ECO:0000259" key="4">
    <source>
        <dbReference type="PROSITE" id="PS50977"/>
    </source>
</evidence>
<dbReference type="InterPro" id="IPR036271">
    <property type="entry name" value="Tet_transcr_reg_TetR-rel_C_sf"/>
</dbReference>
<dbReference type="PANTHER" id="PTHR30055:SF200">
    <property type="entry name" value="HTH-TYPE TRANSCRIPTIONAL REPRESSOR BDCR"/>
    <property type="match status" value="1"/>
</dbReference>
<evidence type="ECO:0000313" key="5">
    <source>
        <dbReference type="EMBL" id="MBO1753417.1"/>
    </source>
</evidence>
<dbReference type="PRINTS" id="PR00455">
    <property type="entry name" value="HTHTETR"/>
</dbReference>
<sequence length="207" mass="22532">MIVTDLGSLTSPRVVGRPTRDGGQAEAARRILDVAAPMFYGQGVRAISADAVIEAARVTKATFYRHYPTKDDLVVAYLHDVSDAERRALQHWRSQHPRDPARVLERYARTVGTQACGPEFRGCPFLNAIAAHPDPTHPVRIAAEEHRAWLRSYATDLLTEMGVRDAGLVSVQLVMLRDGAMATGDDVQPGRVTQALLRAGAAVVRGA</sequence>
<dbReference type="SUPFAM" id="SSF46689">
    <property type="entry name" value="Homeodomain-like"/>
    <property type="match status" value="1"/>
</dbReference>
<keyword evidence="6" id="KW-1185">Reference proteome</keyword>
<dbReference type="SUPFAM" id="SSF48498">
    <property type="entry name" value="Tetracyclin repressor-like, C-terminal domain"/>
    <property type="match status" value="1"/>
</dbReference>
<evidence type="ECO:0000256" key="3">
    <source>
        <dbReference type="SAM" id="MobiDB-lite"/>
    </source>
</evidence>
<dbReference type="Gene3D" id="1.10.357.10">
    <property type="entry name" value="Tetracycline Repressor, domain 2"/>
    <property type="match status" value="1"/>
</dbReference>
<organism evidence="5 6">
    <name type="scientific">Actinotalea soli</name>
    <dbReference type="NCBI Taxonomy" id="2819234"/>
    <lineage>
        <taxon>Bacteria</taxon>
        <taxon>Bacillati</taxon>
        <taxon>Actinomycetota</taxon>
        <taxon>Actinomycetes</taxon>
        <taxon>Micrococcales</taxon>
        <taxon>Cellulomonadaceae</taxon>
        <taxon>Actinotalea</taxon>
    </lineage>
</organism>
<accession>A0A939LRK8</accession>
<dbReference type="AlphaFoldDB" id="A0A939LRK8"/>
<name>A0A939LRK8_9CELL</name>
<protein>
    <submittedName>
        <fullName evidence="5">TetR/AcrR family transcriptional regulator</fullName>
    </submittedName>
</protein>
<dbReference type="GO" id="GO:0000976">
    <property type="term" value="F:transcription cis-regulatory region binding"/>
    <property type="evidence" value="ECO:0007669"/>
    <property type="project" value="TreeGrafter"/>
</dbReference>
<feature type="region of interest" description="Disordered" evidence="3">
    <location>
        <begin position="1"/>
        <end position="22"/>
    </location>
</feature>
<dbReference type="PANTHER" id="PTHR30055">
    <property type="entry name" value="HTH-TYPE TRANSCRIPTIONAL REGULATOR RUTR"/>
    <property type="match status" value="1"/>
</dbReference>
<reference evidence="5" key="1">
    <citation type="submission" date="2021-03" db="EMBL/GenBank/DDBJ databases">
        <title>Actinotalea soli sp. nov., isolated from soil.</title>
        <authorList>
            <person name="Ping W."/>
            <person name="Zhang J."/>
        </authorList>
    </citation>
    <scope>NUCLEOTIDE SEQUENCE</scope>
    <source>
        <strain evidence="5">BY-33</strain>
    </source>
</reference>
<keyword evidence="1 2" id="KW-0238">DNA-binding</keyword>
<dbReference type="GO" id="GO:0003700">
    <property type="term" value="F:DNA-binding transcription factor activity"/>
    <property type="evidence" value="ECO:0007669"/>
    <property type="project" value="TreeGrafter"/>
</dbReference>
<dbReference type="InterPro" id="IPR009057">
    <property type="entry name" value="Homeodomain-like_sf"/>
</dbReference>
<dbReference type="Pfam" id="PF00440">
    <property type="entry name" value="TetR_N"/>
    <property type="match status" value="1"/>
</dbReference>
<dbReference type="InterPro" id="IPR050109">
    <property type="entry name" value="HTH-type_TetR-like_transc_reg"/>
</dbReference>
<dbReference type="Proteomes" id="UP000664209">
    <property type="component" value="Unassembled WGS sequence"/>
</dbReference>
<dbReference type="InterPro" id="IPR001647">
    <property type="entry name" value="HTH_TetR"/>
</dbReference>
<feature type="domain" description="HTH tetR-type" evidence="4">
    <location>
        <begin position="25"/>
        <end position="85"/>
    </location>
</feature>
<evidence type="ECO:0000256" key="2">
    <source>
        <dbReference type="PROSITE-ProRule" id="PRU00335"/>
    </source>
</evidence>
<evidence type="ECO:0000313" key="6">
    <source>
        <dbReference type="Proteomes" id="UP000664209"/>
    </source>
</evidence>
<dbReference type="EMBL" id="JAGEMK010000012">
    <property type="protein sequence ID" value="MBO1753417.1"/>
    <property type="molecule type" value="Genomic_DNA"/>
</dbReference>
<evidence type="ECO:0000256" key="1">
    <source>
        <dbReference type="ARBA" id="ARBA00023125"/>
    </source>
</evidence>